<comment type="caution">
    <text evidence="7">The sequence shown here is derived from an EMBL/GenBank/DDBJ whole genome shotgun (WGS) entry which is preliminary data.</text>
</comment>
<feature type="transmembrane region" description="Helical" evidence="6">
    <location>
        <begin position="268"/>
        <end position="286"/>
    </location>
</feature>
<evidence type="ECO:0000256" key="1">
    <source>
        <dbReference type="ARBA" id="ARBA00004141"/>
    </source>
</evidence>
<dbReference type="Pfam" id="PF04117">
    <property type="entry name" value="Mpv17_PMP22"/>
    <property type="match status" value="1"/>
</dbReference>
<gene>
    <name evidence="7" type="ORF">DAKH74_051990</name>
</gene>
<comment type="similarity">
    <text evidence="2">Belongs to the peroxisomal membrane protein PXMP2/4 family.</text>
</comment>
<feature type="transmembrane region" description="Helical" evidence="6">
    <location>
        <begin position="94"/>
        <end position="112"/>
    </location>
</feature>
<feature type="transmembrane region" description="Helical" evidence="6">
    <location>
        <begin position="298"/>
        <end position="316"/>
    </location>
</feature>
<evidence type="ECO:0000256" key="3">
    <source>
        <dbReference type="ARBA" id="ARBA00022692"/>
    </source>
</evidence>
<name>A0AAV5S7T1_MAUHU</name>
<dbReference type="PANTHER" id="PTHR11266">
    <property type="entry name" value="PEROXISOMAL MEMBRANE PROTEIN 2, PXMP2 MPV17"/>
    <property type="match status" value="1"/>
</dbReference>
<evidence type="ECO:0008006" key="9">
    <source>
        <dbReference type="Google" id="ProtNLM"/>
    </source>
</evidence>
<keyword evidence="8" id="KW-1185">Reference proteome</keyword>
<feature type="transmembrane region" description="Helical" evidence="6">
    <location>
        <begin position="225"/>
        <end position="245"/>
    </location>
</feature>
<dbReference type="EMBL" id="BTGD01000025">
    <property type="protein sequence ID" value="GMM58582.1"/>
    <property type="molecule type" value="Genomic_DNA"/>
</dbReference>
<organism evidence="7 8">
    <name type="scientific">Maudiozyma humilis</name>
    <name type="common">Sour dough yeast</name>
    <name type="synonym">Kazachstania humilis</name>
    <dbReference type="NCBI Taxonomy" id="51915"/>
    <lineage>
        <taxon>Eukaryota</taxon>
        <taxon>Fungi</taxon>
        <taxon>Dikarya</taxon>
        <taxon>Ascomycota</taxon>
        <taxon>Saccharomycotina</taxon>
        <taxon>Saccharomycetes</taxon>
        <taxon>Saccharomycetales</taxon>
        <taxon>Saccharomycetaceae</taxon>
        <taxon>Maudiozyma</taxon>
    </lineage>
</organism>
<proteinExistence type="inferred from homology"/>
<keyword evidence="4 6" id="KW-1133">Transmembrane helix</keyword>
<evidence type="ECO:0000313" key="8">
    <source>
        <dbReference type="Proteomes" id="UP001377567"/>
    </source>
</evidence>
<dbReference type="GO" id="GO:0016020">
    <property type="term" value="C:membrane"/>
    <property type="evidence" value="ECO:0007669"/>
    <property type="project" value="UniProtKB-SubCell"/>
</dbReference>
<evidence type="ECO:0000256" key="4">
    <source>
        <dbReference type="ARBA" id="ARBA00022989"/>
    </source>
</evidence>
<evidence type="ECO:0000256" key="6">
    <source>
        <dbReference type="SAM" id="Phobius"/>
    </source>
</evidence>
<dbReference type="PANTHER" id="PTHR11266:SF50">
    <property type="entry name" value="VACUOLAR MEMBRANE PROTEIN YOR292C"/>
    <property type="match status" value="1"/>
</dbReference>
<keyword evidence="3 6" id="KW-0812">Transmembrane</keyword>
<dbReference type="GO" id="GO:0005739">
    <property type="term" value="C:mitochondrion"/>
    <property type="evidence" value="ECO:0007669"/>
    <property type="project" value="TreeGrafter"/>
</dbReference>
<dbReference type="InterPro" id="IPR007248">
    <property type="entry name" value="Mpv17_PMP22"/>
</dbReference>
<dbReference type="AlphaFoldDB" id="A0AAV5S7T1"/>
<evidence type="ECO:0000256" key="2">
    <source>
        <dbReference type="ARBA" id="ARBA00006824"/>
    </source>
</evidence>
<reference evidence="7 8" key="1">
    <citation type="journal article" date="2023" name="Elife">
        <title>Identification of key yeast species and microbe-microbe interactions impacting larval growth of Drosophila in the wild.</title>
        <authorList>
            <person name="Mure A."/>
            <person name="Sugiura Y."/>
            <person name="Maeda R."/>
            <person name="Honda K."/>
            <person name="Sakurai N."/>
            <person name="Takahashi Y."/>
            <person name="Watada M."/>
            <person name="Katoh T."/>
            <person name="Gotoh A."/>
            <person name="Gotoh Y."/>
            <person name="Taniguchi I."/>
            <person name="Nakamura K."/>
            <person name="Hayashi T."/>
            <person name="Katayama T."/>
            <person name="Uemura T."/>
            <person name="Hattori Y."/>
        </authorList>
    </citation>
    <scope>NUCLEOTIDE SEQUENCE [LARGE SCALE GENOMIC DNA]</scope>
    <source>
        <strain evidence="7 8">KH-74</strain>
    </source>
</reference>
<evidence type="ECO:0000313" key="7">
    <source>
        <dbReference type="EMBL" id="GMM58582.1"/>
    </source>
</evidence>
<sequence length="355" mass="41436">MPLYAYSTAHLSQDKVNNDFARNCSTSRAHQTMSIRLYDADTVDTPENLSSVSSVDGDFPQLERTSSGIIVWLTSRLKSIRYHIYEKRVFHLTWTHYTLLSIWFTLLIFNIAKYQQRYEESRLRASRYLNTILFGCSDILAQSISCYYSERIDPIPGAIGTNSLLQRFQNTIFNEEPDLETGYESDTYSVFNDYGVEPVPSREFTPERYDINDDDGIVKFNFTRFITFSMWGQFISFFQVPWYRILNFFFTEDPSAVQVFERVLADQLLYSPLFLFFFFTYSNYVMELGNSDTFKVKIQTLYISTLGCNLMVWPLAQLINFSMIPRQFQIPFSSSVGVLWNCFLSMRNASTSKSL</sequence>
<protein>
    <recommendedName>
        <fullName evidence="9">Vacuolar membrane protein</fullName>
    </recommendedName>
</protein>
<evidence type="ECO:0000256" key="5">
    <source>
        <dbReference type="ARBA" id="ARBA00023136"/>
    </source>
</evidence>
<keyword evidence="5 6" id="KW-0472">Membrane</keyword>
<dbReference type="Proteomes" id="UP001377567">
    <property type="component" value="Unassembled WGS sequence"/>
</dbReference>
<comment type="subcellular location">
    <subcellularLocation>
        <location evidence="1">Membrane</location>
        <topology evidence="1">Multi-pass membrane protein</topology>
    </subcellularLocation>
</comment>
<accession>A0AAV5S7T1</accession>